<sequence length="45" mass="5236">MANWNQFHGGVFVDRGGLVHATEDLDRSDRHHVNVPSINFAWIRY</sequence>
<evidence type="ECO:0000313" key="2">
    <source>
        <dbReference type="Proteomes" id="UP000242770"/>
    </source>
</evidence>
<organism evidence="1 2">
    <name type="scientific">Sporisorium scitamineum</name>
    <dbReference type="NCBI Taxonomy" id="49012"/>
    <lineage>
        <taxon>Eukaryota</taxon>
        <taxon>Fungi</taxon>
        <taxon>Dikarya</taxon>
        <taxon>Basidiomycota</taxon>
        <taxon>Ustilaginomycotina</taxon>
        <taxon>Ustilaginomycetes</taxon>
        <taxon>Ustilaginales</taxon>
        <taxon>Ustilaginaceae</taxon>
        <taxon>Sporisorium</taxon>
    </lineage>
</organism>
<name>A0A0F7SD90_9BASI</name>
<reference evidence="2" key="1">
    <citation type="submission" date="2014-06" db="EMBL/GenBank/DDBJ databases">
        <authorList>
            <person name="Berkman P.J."/>
        </authorList>
    </citation>
    <scope>NUCLEOTIDE SEQUENCE [LARGE SCALE GENOMIC DNA]</scope>
</reference>
<accession>A0A0F7SD90</accession>
<dbReference type="EMBL" id="CCFA01003998">
    <property type="protein sequence ID" value="CDW99023.1"/>
    <property type="molecule type" value="Genomic_DNA"/>
</dbReference>
<evidence type="ECO:0000313" key="1">
    <source>
        <dbReference type="EMBL" id="CDW99023.1"/>
    </source>
</evidence>
<dbReference type="AlphaFoldDB" id="A0A0F7SD90"/>
<protein>
    <submittedName>
        <fullName evidence="1">Uncharacterized protein</fullName>
    </submittedName>
</protein>
<proteinExistence type="predicted"/>
<gene>
    <name evidence="1" type="primary">SSCI67390.1</name>
</gene>
<dbReference type="Proteomes" id="UP000242770">
    <property type="component" value="Unassembled WGS sequence"/>
</dbReference>
<keyword evidence="2" id="KW-1185">Reference proteome</keyword>